<evidence type="ECO:0000313" key="7">
    <source>
        <dbReference type="EMBL" id="TGJ87834.1"/>
    </source>
</evidence>
<dbReference type="PANTHER" id="PTHR47685">
    <property type="entry name" value="MAGNESIUM TRANSPORT PROTEIN CORA"/>
    <property type="match status" value="1"/>
</dbReference>
<evidence type="ECO:0000256" key="3">
    <source>
        <dbReference type="ARBA" id="ARBA00022989"/>
    </source>
</evidence>
<dbReference type="PANTHER" id="PTHR47685:SF1">
    <property type="entry name" value="MAGNESIUM TRANSPORT PROTEIN CORA"/>
    <property type="match status" value="1"/>
</dbReference>
<feature type="region of interest" description="Disordered" evidence="5">
    <location>
        <begin position="954"/>
        <end position="974"/>
    </location>
</feature>
<organism evidence="7 8">
    <name type="scientific">Xylaria hypoxylon</name>
    <dbReference type="NCBI Taxonomy" id="37992"/>
    <lineage>
        <taxon>Eukaryota</taxon>
        <taxon>Fungi</taxon>
        <taxon>Dikarya</taxon>
        <taxon>Ascomycota</taxon>
        <taxon>Pezizomycotina</taxon>
        <taxon>Sordariomycetes</taxon>
        <taxon>Xylariomycetidae</taxon>
        <taxon>Xylariales</taxon>
        <taxon>Xylariaceae</taxon>
        <taxon>Xylaria</taxon>
    </lineage>
</organism>
<keyword evidence="8" id="KW-1185">Reference proteome</keyword>
<feature type="transmembrane region" description="Helical" evidence="6">
    <location>
        <begin position="821"/>
        <end position="842"/>
    </location>
</feature>
<dbReference type="InterPro" id="IPR050829">
    <property type="entry name" value="CorA_MIT"/>
</dbReference>
<evidence type="ECO:0008006" key="9">
    <source>
        <dbReference type="Google" id="ProtNLM"/>
    </source>
</evidence>
<keyword evidence="4 6" id="KW-0472">Membrane</keyword>
<evidence type="ECO:0000256" key="6">
    <source>
        <dbReference type="SAM" id="Phobius"/>
    </source>
</evidence>
<dbReference type="Gene3D" id="1.20.58.340">
    <property type="entry name" value="Magnesium transport protein CorA, transmembrane region"/>
    <property type="match status" value="1"/>
</dbReference>
<keyword evidence="2 6" id="KW-0812">Transmembrane</keyword>
<comment type="caution">
    <text evidence="7">The sequence shown here is derived from an EMBL/GenBank/DDBJ whole genome shotgun (WGS) entry which is preliminary data.</text>
</comment>
<dbReference type="SUPFAM" id="SSF144083">
    <property type="entry name" value="Magnesium transport protein CorA, transmembrane region"/>
    <property type="match status" value="1"/>
</dbReference>
<comment type="subcellular location">
    <subcellularLocation>
        <location evidence="1">Membrane</location>
        <topology evidence="1">Multi-pass membrane protein</topology>
    </subcellularLocation>
</comment>
<evidence type="ECO:0000256" key="1">
    <source>
        <dbReference type="ARBA" id="ARBA00004141"/>
    </source>
</evidence>
<proteinExistence type="predicted"/>
<dbReference type="GO" id="GO:0016020">
    <property type="term" value="C:membrane"/>
    <property type="evidence" value="ECO:0007669"/>
    <property type="project" value="UniProtKB-SubCell"/>
</dbReference>
<gene>
    <name evidence="7" type="ORF">E0Z10_g958</name>
</gene>
<reference evidence="7 8" key="1">
    <citation type="submission" date="2019-03" db="EMBL/GenBank/DDBJ databases">
        <title>Draft genome sequence of Xylaria hypoxylon DSM 108379, a ubiquitous saprotrophic-parasitic fungi on hardwood.</title>
        <authorList>
            <person name="Buettner E."/>
            <person name="Leonhardt S."/>
            <person name="Gebauer A.M."/>
            <person name="Liers C."/>
            <person name="Hofrichter M."/>
            <person name="Kellner H."/>
        </authorList>
    </citation>
    <scope>NUCLEOTIDE SEQUENCE [LARGE SCALE GENOMIC DNA]</scope>
    <source>
        <strain evidence="7 8">DSM 108379</strain>
    </source>
</reference>
<dbReference type="GO" id="GO:0046873">
    <property type="term" value="F:metal ion transmembrane transporter activity"/>
    <property type="evidence" value="ECO:0007669"/>
    <property type="project" value="InterPro"/>
</dbReference>
<feature type="region of interest" description="Disordered" evidence="5">
    <location>
        <begin position="684"/>
        <end position="709"/>
    </location>
</feature>
<feature type="compositionally biased region" description="Polar residues" evidence="5">
    <location>
        <begin position="911"/>
        <end position="928"/>
    </location>
</feature>
<sequence>MAKRSRGMTCLSTEPHEHDIRDPLLHYLGCIEIHERKNFLEGKISIWEDELEHQLSLRREPGISQALQSEDAKKAVEKMKDSWRANIENEMRRIALLRHTLSNDNHDKQLVQKVEKSCKEWRKSIDEDNIDKVRQWRTELGKTNSVFGPELELTHMEDYAPEKDISVPVIYYTDRKEFTELGEQRLRGKFPNQKTTIEQLLYNVNSDPKVNMLHKDHNSDHDQIRYFHIPSNNMIWAEKAIAQYYGDHEPDFTAMQRQHQRPQKTSTYMVLQERYWRGQLHGDANLPPHARYMSPMCETISSSLDKPDLDPNNIVLFFADEIDKIVSLTAKDLREKEAEAKTTRQNQRQQLPSAISKARQPISPVVIPDRKIEGMEDVVQEYRKANNPCSDKLDNGPFQCANPLGRYLLAAAHLYEGMTTYRDKMLLRKYLPLDPPIHPRRTLDQAFYWTLNSTKKRDRDQVVYRGTTVPHNDFHHYDHENDEWPDHKGLGERDCETCRTNIRKVSRVVMVDQLWMWILDGKTLITCFPKRYGANKQDYSGVHKSVRTSLENLGSNQIRTVFELALVVLDECTKTFFDRTKFLDRQPQVIDEFSKAIGNIMHKQTMAFHRLWRWTDEARKIFRSKGYTDTSELHIPLLDINPEGKLEREIEDIIEELDIMLHITHTHEDIVKSFIEQAEHIIDPDGKLSTGSNSHSRKDSDPTEEEKDYQSFKLKAEECKERVNCHVKDLESLRKSAKNAADDVLHLLTMKQQQASVVQAWQAVRQSEETIKQGRSIMVFTLATIVFPCAQLPLSFLTSVFGMNNQEFGDNNWGLGNQLTYIFTISTGVVSISLLFAFSAWIRAWAWALYSRFITEFLTKTGIYSYFLGRKHSDRIFHDTSTKIHKMKMMKREQVLADRVKKRGEREMQAHTESQTATSPSGTKTGAQSTSSSETRFSSLLHGLGPTELFSFSKRRQQQSGNARPVGCDPGMGV</sequence>
<feature type="transmembrane region" description="Helical" evidence="6">
    <location>
        <begin position="777"/>
        <end position="801"/>
    </location>
</feature>
<feature type="region of interest" description="Disordered" evidence="5">
    <location>
        <begin position="337"/>
        <end position="359"/>
    </location>
</feature>
<evidence type="ECO:0000256" key="2">
    <source>
        <dbReference type="ARBA" id="ARBA00022692"/>
    </source>
</evidence>
<protein>
    <recommendedName>
        <fullName evidence="9">Ankyrin repeat protein</fullName>
    </recommendedName>
</protein>
<accession>A0A4Z0YUS8</accession>
<dbReference type="Proteomes" id="UP000297716">
    <property type="component" value="Unassembled WGS sequence"/>
</dbReference>
<evidence type="ECO:0000256" key="4">
    <source>
        <dbReference type="ARBA" id="ARBA00023136"/>
    </source>
</evidence>
<evidence type="ECO:0000256" key="5">
    <source>
        <dbReference type="SAM" id="MobiDB-lite"/>
    </source>
</evidence>
<name>A0A4Z0YUS8_9PEZI</name>
<dbReference type="EMBL" id="SKBN01000009">
    <property type="protein sequence ID" value="TGJ87834.1"/>
    <property type="molecule type" value="Genomic_DNA"/>
</dbReference>
<dbReference type="STRING" id="37992.A0A4Z0YUS8"/>
<evidence type="ECO:0000313" key="8">
    <source>
        <dbReference type="Proteomes" id="UP000297716"/>
    </source>
</evidence>
<dbReference type="AlphaFoldDB" id="A0A4Z0YUS8"/>
<keyword evidence="3 6" id="KW-1133">Transmembrane helix</keyword>
<feature type="compositionally biased region" description="Polar residues" evidence="5">
    <location>
        <begin position="343"/>
        <end position="353"/>
    </location>
</feature>
<feature type="region of interest" description="Disordered" evidence="5">
    <location>
        <begin position="902"/>
        <end position="937"/>
    </location>
</feature>
<dbReference type="InterPro" id="IPR045863">
    <property type="entry name" value="CorA_TM1_TM2"/>
</dbReference>
<dbReference type="OrthoDB" id="341259at2759"/>